<accession>A0A699ZY73</accession>
<evidence type="ECO:0000313" key="2">
    <source>
        <dbReference type="Proteomes" id="UP000485058"/>
    </source>
</evidence>
<dbReference type="Proteomes" id="UP000485058">
    <property type="component" value="Unassembled WGS sequence"/>
</dbReference>
<protein>
    <submittedName>
        <fullName evidence="1">CN hydrolase domain-containing protein</fullName>
    </submittedName>
</protein>
<dbReference type="InterPro" id="IPR036526">
    <property type="entry name" value="C-N_Hydrolase_sf"/>
</dbReference>
<gene>
    <name evidence="1" type="ORF">HaLaN_25980</name>
</gene>
<evidence type="ECO:0000313" key="1">
    <source>
        <dbReference type="EMBL" id="GFH27623.1"/>
    </source>
</evidence>
<dbReference type="Gene3D" id="3.60.110.10">
    <property type="entry name" value="Carbon-nitrogen hydrolase"/>
    <property type="match status" value="1"/>
</dbReference>
<organism evidence="1 2">
    <name type="scientific">Haematococcus lacustris</name>
    <name type="common">Green alga</name>
    <name type="synonym">Haematococcus pluvialis</name>
    <dbReference type="NCBI Taxonomy" id="44745"/>
    <lineage>
        <taxon>Eukaryota</taxon>
        <taxon>Viridiplantae</taxon>
        <taxon>Chlorophyta</taxon>
        <taxon>core chlorophytes</taxon>
        <taxon>Chlorophyceae</taxon>
        <taxon>CS clade</taxon>
        <taxon>Chlamydomonadales</taxon>
        <taxon>Haematococcaceae</taxon>
        <taxon>Haematococcus</taxon>
    </lineage>
</organism>
<proteinExistence type="predicted"/>
<dbReference type="EMBL" id="BLLF01003548">
    <property type="protein sequence ID" value="GFH27623.1"/>
    <property type="molecule type" value="Genomic_DNA"/>
</dbReference>
<sequence length="82" mass="8804">MSCNFSAVMAGHSIATTTRKVGAAEIQNGAMHPCPDSIEGFVVGHFDLDACASQRAAWGLFRDRRPDLYRPLLTLDGANKPA</sequence>
<keyword evidence="2" id="KW-1185">Reference proteome</keyword>
<keyword evidence="1" id="KW-0378">Hydrolase</keyword>
<reference evidence="1 2" key="1">
    <citation type="submission" date="2020-02" db="EMBL/GenBank/DDBJ databases">
        <title>Draft genome sequence of Haematococcus lacustris strain NIES-144.</title>
        <authorList>
            <person name="Morimoto D."/>
            <person name="Nakagawa S."/>
            <person name="Yoshida T."/>
            <person name="Sawayama S."/>
        </authorList>
    </citation>
    <scope>NUCLEOTIDE SEQUENCE [LARGE SCALE GENOMIC DNA]</scope>
    <source>
        <strain evidence="1 2">NIES-144</strain>
    </source>
</reference>
<dbReference type="SUPFAM" id="SSF56317">
    <property type="entry name" value="Carbon-nitrogen hydrolase"/>
    <property type="match status" value="1"/>
</dbReference>
<dbReference type="GO" id="GO:0016787">
    <property type="term" value="F:hydrolase activity"/>
    <property type="evidence" value="ECO:0007669"/>
    <property type="project" value="UniProtKB-KW"/>
</dbReference>
<comment type="caution">
    <text evidence="1">The sequence shown here is derived from an EMBL/GenBank/DDBJ whole genome shotgun (WGS) entry which is preliminary data.</text>
</comment>
<name>A0A699ZY73_HAELA</name>
<dbReference type="AlphaFoldDB" id="A0A699ZY73"/>